<dbReference type="InterPro" id="IPR036108">
    <property type="entry name" value="4pyrrol_syn_uPrphyn_synt_sf"/>
</dbReference>
<evidence type="ECO:0000313" key="12">
    <source>
        <dbReference type="Proteomes" id="UP000030101"/>
    </source>
</evidence>
<name>A0ABR4XL38_9PORP</name>
<gene>
    <name evidence="11" type="ORF">HQ43_08585</name>
</gene>
<dbReference type="SUPFAM" id="SSF69618">
    <property type="entry name" value="HemD-like"/>
    <property type="match status" value="1"/>
</dbReference>
<keyword evidence="4 9" id="KW-0456">Lyase</keyword>
<dbReference type="CDD" id="cd06578">
    <property type="entry name" value="HemD"/>
    <property type="match status" value="1"/>
</dbReference>
<keyword evidence="5 9" id="KW-0627">Porphyrin biosynthesis</keyword>
<comment type="pathway">
    <text evidence="1 9">Porphyrin-containing compound metabolism; protoporphyrin-IX biosynthesis; coproporphyrinogen-III from 5-aminolevulinate: step 3/4.</text>
</comment>
<evidence type="ECO:0000259" key="10">
    <source>
        <dbReference type="Pfam" id="PF02602"/>
    </source>
</evidence>
<evidence type="ECO:0000256" key="4">
    <source>
        <dbReference type="ARBA" id="ARBA00023239"/>
    </source>
</evidence>
<dbReference type="Proteomes" id="UP000030101">
    <property type="component" value="Unassembled WGS sequence"/>
</dbReference>
<evidence type="ECO:0000256" key="7">
    <source>
        <dbReference type="ARBA" id="ARBA00040167"/>
    </source>
</evidence>
<dbReference type="PANTHER" id="PTHR38042:SF1">
    <property type="entry name" value="UROPORPHYRINOGEN-III SYNTHASE, CHLOROPLASTIC"/>
    <property type="match status" value="1"/>
</dbReference>
<evidence type="ECO:0000256" key="5">
    <source>
        <dbReference type="ARBA" id="ARBA00023244"/>
    </source>
</evidence>
<comment type="similarity">
    <text evidence="2 9">Belongs to the uroporphyrinogen-III synthase family.</text>
</comment>
<dbReference type="EMBL" id="JQZV01000013">
    <property type="protein sequence ID" value="KGN92086.1"/>
    <property type="molecule type" value="Genomic_DNA"/>
</dbReference>
<dbReference type="RefSeq" id="WP_036791999.1">
    <property type="nucleotide sequence ID" value="NZ_JQZV01000013.1"/>
</dbReference>
<evidence type="ECO:0000313" key="11">
    <source>
        <dbReference type="EMBL" id="KGN92086.1"/>
    </source>
</evidence>
<feature type="domain" description="Tetrapyrrole biosynthesis uroporphyrinogen III synthase" evidence="10">
    <location>
        <begin position="26"/>
        <end position="234"/>
    </location>
</feature>
<comment type="catalytic activity">
    <reaction evidence="8 9">
        <text>hydroxymethylbilane = uroporphyrinogen III + H2O</text>
        <dbReference type="Rhea" id="RHEA:18965"/>
        <dbReference type="ChEBI" id="CHEBI:15377"/>
        <dbReference type="ChEBI" id="CHEBI:57308"/>
        <dbReference type="ChEBI" id="CHEBI:57845"/>
        <dbReference type="EC" id="4.2.1.75"/>
    </reaction>
</comment>
<proteinExistence type="inferred from homology"/>
<dbReference type="EC" id="4.2.1.75" evidence="3 9"/>
<comment type="caution">
    <text evidence="11">The sequence shown here is derived from an EMBL/GenBank/DDBJ whole genome shotgun (WGS) entry which is preliminary data.</text>
</comment>
<dbReference type="Pfam" id="PF02602">
    <property type="entry name" value="HEM4"/>
    <property type="match status" value="1"/>
</dbReference>
<evidence type="ECO:0000256" key="1">
    <source>
        <dbReference type="ARBA" id="ARBA00004772"/>
    </source>
</evidence>
<comment type="function">
    <text evidence="6 9">Catalyzes cyclization of the linear tetrapyrrole, hydroxymethylbilane, to the macrocyclic uroporphyrinogen III.</text>
</comment>
<reference evidence="11 12" key="1">
    <citation type="submission" date="2014-08" db="EMBL/GenBank/DDBJ databases">
        <title>Porphyromonas canoris strain:OH2762 Genome sequencing.</title>
        <authorList>
            <person name="Wallis C."/>
            <person name="Deusch O."/>
            <person name="O'Flynn C."/>
            <person name="Davis I."/>
            <person name="Jospin G."/>
            <person name="Darling A.E."/>
            <person name="Coil D.A."/>
            <person name="Alexiev A."/>
            <person name="Horsfall A."/>
            <person name="Kirkwood N."/>
            <person name="Harris S."/>
            <person name="Eisen J.A."/>
        </authorList>
    </citation>
    <scope>NUCLEOTIDE SEQUENCE [LARGE SCALE GENOMIC DNA]</scope>
    <source>
        <strain evidence="12">COT-108 OH2762</strain>
    </source>
</reference>
<dbReference type="PANTHER" id="PTHR38042">
    <property type="entry name" value="UROPORPHYRINOGEN-III SYNTHASE, CHLOROPLASTIC"/>
    <property type="match status" value="1"/>
</dbReference>
<evidence type="ECO:0000256" key="2">
    <source>
        <dbReference type="ARBA" id="ARBA00008133"/>
    </source>
</evidence>
<evidence type="ECO:0000256" key="8">
    <source>
        <dbReference type="ARBA" id="ARBA00048617"/>
    </source>
</evidence>
<keyword evidence="12" id="KW-1185">Reference proteome</keyword>
<dbReference type="InterPro" id="IPR003754">
    <property type="entry name" value="4pyrrol_synth_uPrphyn_synth"/>
</dbReference>
<protein>
    <recommendedName>
        <fullName evidence="7 9">Uroporphyrinogen-III synthase</fullName>
        <ecNumber evidence="3 9">4.2.1.75</ecNumber>
    </recommendedName>
</protein>
<evidence type="ECO:0000256" key="3">
    <source>
        <dbReference type="ARBA" id="ARBA00013109"/>
    </source>
</evidence>
<sequence>MKAEKHLTFTGILLREKEMALPLLNLIDQHGYPEPLCLPAISTVDISAELPPHFDWVLFTSPRAVIHFHKLYPSFSKDIRVGSIGEATSDKIRQLYGIIPEFQSKTENAEGMAEEWLHLYANESADKFILQPTSDIAGHSLEAAISPHVREYIILPIYKTVPHPEMPATIARLSLSLDFVVFYSPSGVEAWLDSGGENKGFRAISIGPVTTKKLLSEGFKDVIQSPEPHPEKIFETIYKQK</sequence>
<dbReference type="InterPro" id="IPR039793">
    <property type="entry name" value="UROS/Hem4"/>
</dbReference>
<evidence type="ECO:0000256" key="9">
    <source>
        <dbReference type="RuleBase" id="RU366031"/>
    </source>
</evidence>
<evidence type="ECO:0000256" key="6">
    <source>
        <dbReference type="ARBA" id="ARBA00037589"/>
    </source>
</evidence>
<organism evidence="11 12">
    <name type="scientific">Porphyromonas canoris</name>
    <dbReference type="NCBI Taxonomy" id="36875"/>
    <lineage>
        <taxon>Bacteria</taxon>
        <taxon>Pseudomonadati</taxon>
        <taxon>Bacteroidota</taxon>
        <taxon>Bacteroidia</taxon>
        <taxon>Bacteroidales</taxon>
        <taxon>Porphyromonadaceae</taxon>
        <taxon>Porphyromonas</taxon>
    </lineage>
</organism>
<dbReference type="Gene3D" id="3.40.50.10090">
    <property type="match status" value="2"/>
</dbReference>
<accession>A0ABR4XL38</accession>